<comment type="caution">
    <text evidence="2">The sequence shown here is derived from an EMBL/GenBank/DDBJ whole genome shotgun (WGS) entry which is preliminary data.</text>
</comment>
<evidence type="ECO:0000313" key="3">
    <source>
        <dbReference type="Proteomes" id="UP001187192"/>
    </source>
</evidence>
<feature type="compositionally biased region" description="Basic and acidic residues" evidence="1">
    <location>
        <begin position="46"/>
        <end position="55"/>
    </location>
</feature>
<keyword evidence="3" id="KW-1185">Reference proteome</keyword>
<reference evidence="2" key="1">
    <citation type="submission" date="2023-07" db="EMBL/GenBank/DDBJ databases">
        <title>draft genome sequence of fig (Ficus carica).</title>
        <authorList>
            <person name="Takahashi T."/>
            <person name="Nishimura K."/>
        </authorList>
    </citation>
    <scope>NUCLEOTIDE SEQUENCE</scope>
</reference>
<feature type="region of interest" description="Disordered" evidence="1">
    <location>
        <begin position="32"/>
        <end position="56"/>
    </location>
</feature>
<gene>
    <name evidence="2" type="ORF">TIFTF001_024699</name>
</gene>
<organism evidence="2 3">
    <name type="scientific">Ficus carica</name>
    <name type="common">Common fig</name>
    <dbReference type="NCBI Taxonomy" id="3494"/>
    <lineage>
        <taxon>Eukaryota</taxon>
        <taxon>Viridiplantae</taxon>
        <taxon>Streptophyta</taxon>
        <taxon>Embryophyta</taxon>
        <taxon>Tracheophyta</taxon>
        <taxon>Spermatophyta</taxon>
        <taxon>Magnoliopsida</taxon>
        <taxon>eudicotyledons</taxon>
        <taxon>Gunneridae</taxon>
        <taxon>Pentapetalae</taxon>
        <taxon>rosids</taxon>
        <taxon>fabids</taxon>
        <taxon>Rosales</taxon>
        <taxon>Moraceae</taxon>
        <taxon>Ficeae</taxon>
        <taxon>Ficus</taxon>
    </lineage>
</organism>
<accession>A0AA88AMW6</accession>
<dbReference type="Proteomes" id="UP001187192">
    <property type="component" value="Unassembled WGS sequence"/>
</dbReference>
<evidence type="ECO:0000313" key="2">
    <source>
        <dbReference type="EMBL" id="GMN55580.1"/>
    </source>
</evidence>
<proteinExistence type="predicted"/>
<feature type="compositionally biased region" description="Acidic residues" evidence="1">
    <location>
        <begin position="32"/>
        <end position="41"/>
    </location>
</feature>
<name>A0AA88AMW6_FICCA</name>
<dbReference type="EMBL" id="BTGU01000058">
    <property type="protein sequence ID" value="GMN55580.1"/>
    <property type="molecule type" value="Genomic_DNA"/>
</dbReference>
<protein>
    <submittedName>
        <fullName evidence="2">Uncharacterized protein</fullName>
    </submittedName>
</protein>
<evidence type="ECO:0000256" key="1">
    <source>
        <dbReference type="SAM" id="MobiDB-lite"/>
    </source>
</evidence>
<sequence length="66" mass="7063">MLLAFKITYNYNAHITSLTFLPNLGGEDDSGNVVGCEDEADGSIKGGDDGKHDSDIPSFKSWLEGV</sequence>
<dbReference type="AlphaFoldDB" id="A0AA88AMW6"/>